<keyword evidence="7" id="KW-1185">Reference proteome</keyword>
<organism evidence="6 7">
    <name type="scientific">Gracilibacillus boraciitolerans JCM 21714</name>
    <dbReference type="NCBI Taxonomy" id="1298598"/>
    <lineage>
        <taxon>Bacteria</taxon>
        <taxon>Bacillati</taxon>
        <taxon>Bacillota</taxon>
        <taxon>Bacilli</taxon>
        <taxon>Bacillales</taxon>
        <taxon>Bacillaceae</taxon>
        <taxon>Gracilibacillus</taxon>
    </lineage>
</organism>
<dbReference type="InterPro" id="IPR041931">
    <property type="entry name" value="DNA_pol3_alpha_thumb_dom"/>
</dbReference>
<keyword evidence="4" id="KW-0239">DNA-directed DNA polymerase</keyword>
<feature type="domain" description="Polymerase/histidinol phosphatase N-terminal" evidence="5">
    <location>
        <begin position="4"/>
        <end position="71"/>
    </location>
</feature>
<keyword evidence="3" id="KW-0235">DNA replication</keyword>
<dbReference type="NCBIfam" id="TIGR00594">
    <property type="entry name" value="polc"/>
    <property type="match status" value="1"/>
</dbReference>
<dbReference type="InterPro" id="IPR011708">
    <property type="entry name" value="DNA_pol3_alpha_NTPase_dom"/>
</dbReference>
<evidence type="ECO:0000256" key="1">
    <source>
        <dbReference type="ARBA" id="ARBA00022679"/>
    </source>
</evidence>
<dbReference type="Pfam" id="PF17657">
    <property type="entry name" value="DNA_pol3_finger"/>
    <property type="match status" value="1"/>
</dbReference>
<keyword evidence="1" id="KW-0808">Transferase</keyword>
<sequence length="568" mass="64936">MPNTVLQIRSGYTLMRSTIQIPALIEQAKQLGYQHLALTDEGVMHGAISFYESCKEAGINPIIGLQGTLELEEESVSMIWLAKNQTGYHYLLEWSTRIQHGYSLTLSELQEADGQIISIIPTKQWSGEELDIRLEKITSNLNLDHLFLGVSPSMISYRTALEKYKMNKVALPDIRYLHKQDDTAFSCLRAIDQGLLWRKEMGNELEGSYLPSLPELEQVYQEWPELLRTADDIAQTCQIDLPLHQKLLPKYPLSTHVHADQFLEELCNEFLTKKYQTVTEAITDRLHYEIDVIQSMGFSDYFLIVWDFVQYAKDNHIMVGPGRGSAAGSLVAYLLGITDVDPMKYDLLFERFLNPERVTMPDIDIDFSDERRDEVIRYVVDKYGSDHVAQIITFGTFAARSLLRELFKILEISDNDAAYILKSLPPRDSNTSIASMLKQTPELTEYVKQSEQLKQLFKVANRLEGLPRHVSTHAAGVIISDQVMTNYVATIPSQNDIELTQYSMNDLANVGLLKMDFLGLRNLTLIEKIVKQIYYQQNVQIELKSIPFDDEKTYQLLQKGETNGGYFN</sequence>
<dbReference type="SUPFAM" id="SSF89550">
    <property type="entry name" value="PHP domain-like"/>
    <property type="match status" value="1"/>
</dbReference>
<evidence type="ECO:0000313" key="6">
    <source>
        <dbReference type="EMBL" id="GAE92980.1"/>
    </source>
</evidence>
<evidence type="ECO:0000256" key="2">
    <source>
        <dbReference type="ARBA" id="ARBA00022695"/>
    </source>
</evidence>
<protein>
    <submittedName>
        <fullName evidence="6">DNA polymerase III alpha subunit</fullName>
    </submittedName>
</protein>
<dbReference type="GO" id="GO:0003887">
    <property type="term" value="F:DNA-directed DNA polymerase activity"/>
    <property type="evidence" value="ECO:0007669"/>
    <property type="project" value="UniProtKB-KW"/>
</dbReference>
<dbReference type="InterPro" id="IPR004805">
    <property type="entry name" value="DnaE2/DnaE/PolC"/>
</dbReference>
<dbReference type="GO" id="GO:0008408">
    <property type="term" value="F:3'-5' exonuclease activity"/>
    <property type="evidence" value="ECO:0007669"/>
    <property type="project" value="InterPro"/>
</dbReference>
<dbReference type="PANTHER" id="PTHR32294">
    <property type="entry name" value="DNA POLYMERASE III SUBUNIT ALPHA"/>
    <property type="match status" value="1"/>
</dbReference>
<evidence type="ECO:0000313" key="7">
    <source>
        <dbReference type="Proteomes" id="UP000019102"/>
    </source>
</evidence>
<dbReference type="STRING" id="1298598.JCM21714_2009"/>
<name>W4VHW8_9BACI</name>
<dbReference type="CDD" id="cd07431">
    <property type="entry name" value="PHP_PolIIIA"/>
    <property type="match status" value="1"/>
</dbReference>
<dbReference type="PANTHER" id="PTHR32294:SF0">
    <property type="entry name" value="DNA POLYMERASE III SUBUNIT ALPHA"/>
    <property type="match status" value="1"/>
</dbReference>
<dbReference type="EMBL" id="BAVS01000008">
    <property type="protein sequence ID" value="GAE92980.1"/>
    <property type="molecule type" value="Genomic_DNA"/>
</dbReference>
<dbReference type="InterPro" id="IPR016195">
    <property type="entry name" value="Pol/histidinol_Pase-like"/>
</dbReference>
<keyword evidence="2" id="KW-0548">Nucleotidyltransferase</keyword>
<dbReference type="SMART" id="SM00481">
    <property type="entry name" value="POLIIIAc"/>
    <property type="match status" value="1"/>
</dbReference>
<reference evidence="6 7" key="1">
    <citation type="journal article" date="2014" name="Genome Announc.">
        <title>Draft Genome Sequence of the Boron-Tolerant and Moderately Halotolerant Bacterium Gracilibacillus boraciitolerans JCM 21714T.</title>
        <authorList>
            <person name="Ahmed I."/>
            <person name="Oshima K."/>
            <person name="Suda W."/>
            <person name="Kitamura K."/>
            <person name="Iida T."/>
            <person name="Ohmori Y."/>
            <person name="Fujiwara T."/>
            <person name="Hattori M."/>
            <person name="Ohkuma M."/>
        </authorList>
    </citation>
    <scope>NUCLEOTIDE SEQUENCE [LARGE SCALE GENOMIC DNA]</scope>
    <source>
        <strain evidence="6 7">JCM 21714</strain>
    </source>
</reference>
<accession>W4VHW8</accession>
<proteinExistence type="predicted"/>
<dbReference type="InterPro" id="IPR040982">
    <property type="entry name" value="DNA_pol3_finger"/>
</dbReference>
<dbReference type="RefSeq" id="WP_268748309.1">
    <property type="nucleotide sequence ID" value="NZ_BAVS01000008.1"/>
</dbReference>
<dbReference type="eggNOG" id="COG0587">
    <property type="taxonomic scope" value="Bacteria"/>
</dbReference>
<dbReference type="InterPro" id="IPR004013">
    <property type="entry name" value="PHP_dom"/>
</dbReference>
<dbReference type="Gene3D" id="3.20.20.140">
    <property type="entry name" value="Metal-dependent hydrolases"/>
    <property type="match status" value="2"/>
</dbReference>
<dbReference type="Gene3D" id="1.10.10.1600">
    <property type="entry name" value="Bacterial DNA polymerase III alpha subunit, thumb domain"/>
    <property type="match status" value="1"/>
</dbReference>
<dbReference type="Proteomes" id="UP000019102">
    <property type="component" value="Unassembled WGS sequence"/>
</dbReference>
<dbReference type="Pfam" id="PF02811">
    <property type="entry name" value="PHP"/>
    <property type="match status" value="1"/>
</dbReference>
<dbReference type="AlphaFoldDB" id="W4VHW8"/>
<evidence type="ECO:0000259" key="5">
    <source>
        <dbReference type="SMART" id="SM00481"/>
    </source>
</evidence>
<gene>
    <name evidence="6" type="ORF">JCM21714_2009</name>
</gene>
<comment type="caution">
    <text evidence="6">The sequence shown here is derived from an EMBL/GenBank/DDBJ whole genome shotgun (WGS) entry which is preliminary data.</text>
</comment>
<dbReference type="InterPro" id="IPR003141">
    <property type="entry name" value="Pol/His_phosphatase_N"/>
</dbReference>
<evidence type="ECO:0000256" key="4">
    <source>
        <dbReference type="ARBA" id="ARBA00022932"/>
    </source>
</evidence>
<evidence type="ECO:0000256" key="3">
    <source>
        <dbReference type="ARBA" id="ARBA00022705"/>
    </source>
</evidence>
<dbReference type="GO" id="GO:0006260">
    <property type="term" value="P:DNA replication"/>
    <property type="evidence" value="ECO:0007669"/>
    <property type="project" value="UniProtKB-KW"/>
</dbReference>
<dbReference type="Pfam" id="PF07733">
    <property type="entry name" value="DNA_pol3_alpha"/>
    <property type="match status" value="1"/>
</dbReference>